<comment type="similarity">
    <text evidence="1 4">Belongs to the plant dirigent protein family.</text>
</comment>
<evidence type="ECO:0000313" key="6">
    <source>
        <dbReference type="Proteomes" id="UP000032141"/>
    </source>
</evidence>
<dbReference type="EnsemblPlants" id="Bo1g136070.1">
    <property type="protein sequence ID" value="Bo1g136070.1"/>
    <property type="gene ID" value="Bo1g136070"/>
</dbReference>
<dbReference type="GeneID" id="106292356"/>
<evidence type="ECO:0000256" key="3">
    <source>
        <dbReference type="ARBA" id="ARBA00022525"/>
    </source>
</evidence>
<protein>
    <recommendedName>
        <fullName evidence="4">Dirigent protein</fullName>
    </recommendedName>
</protein>
<dbReference type="PANTHER" id="PTHR21495">
    <property type="entry name" value="NUCLEOPORIN-RELATED"/>
    <property type="match status" value="1"/>
</dbReference>
<dbReference type="KEGG" id="boe:106292356"/>
<comment type="subunit">
    <text evidence="2 4">Homodimer.</text>
</comment>
<evidence type="ECO:0000256" key="4">
    <source>
        <dbReference type="RuleBase" id="RU363099"/>
    </source>
</evidence>
<dbReference type="STRING" id="109376.A0A0D3ADW9"/>
<evidence type="ECO:0000256" key="1">
    <source>
        <dbReference type="ARBA" id="ARBA00010746"/>
    </source>
</evidence>
<comment type="subcellular location">
    <subcellularLocation>
        <location evidence="4">Secreted</location>
        <location evidence="4">Extracellular space</location>
        <location evidence="4">Apoplast</location>
    </subcellularLocation>
</comment>
<dbReference type="GO" id="GO:0009699">
    <property type="term" value="P:phenylpropanoid biosynthetic process"/>
    <property type="evidence" value="ECO:0007669"/>
    <property type="project" value="UniProtKB-ARBA"/>
</dbReference>
<dbReference type="OrthoDB" id="1864232at2759"/>
<dbReference type="Proteomes" id="UP000032141">
    <property type="component" value="Chromosome C1"/>
</dbReference>
<dbReference type="SMR" id="A0A0D3ADW9"/>
<reference evidence="5 6" key="1">
    <citation type="journal article" date="2014" name="Genome Biol.">
        <title>Transcriptome and methylome profiling reveals relics of genome dominance in the mesopolyploid Brassica oleracea.</title>
        <authorList>
            <person name="Parkin I.A."/>
            <person name="Koh C."/>
            <person name="Tang H."/>
            <person name="Robinson S.J."/>
            <person name="Kagale S."/>
            <person name="Clarke W.E."/>
            <person name="Town C.D."/>
            <person name="Nixon J."/>
            <person name="Krishnakumar V."/>
            <person name="Bidwell S.L."/>
            <person name="Denoeud F."/>
            <person name="Belcram H."/>
            <person name="Links M.G."/>
            <person name="Just J."/>
            <person name="Clarke C."/>
            <person name="Bender T."/>
            <person name="Huebert T."/>
            <person name="Mason A.S."/>
            <person name="Pires J.C."/>
            <person name="Barker G."/>
            <person name="Moore J."/>
            <person name="Walley P.G."/>
            <person name="Manoli S."/>
            <person name="Batley J."/>
            <person name="Edwards D."/>
            <person name="Nelson M.N."/>
            <person name="Wang X."/>
            <person name="Paterson A.H."/>
            <person name="King G."/>
            <person name="Bancroft I."/>
            <person name="Chalhoub B."/>
            <person name="Sharpe A.G."/>
        </authorList>
    </citation>
    <scope>NUCLEOTIDE SEQUENCE</scope>
    <source>
        <strain evidence="5 6">cv. TO1000</strain>
    </source>
</reference>
<evidence type="ECO:0000313" key="5">
    <source>
        <dbReference type="EnsemblPlants" id="Bo1g136070.1"/>
    </source>
</evidence>
<comment type="function">
    <text evidence="4">Dirigent proteins impart stereoselectivity on the phenoxy radical-coupling reaction, yielding optically active lignans from two molecules of coniferyl alcohol in the biosynthesis of lignans, flavonolignans, and alkaloids and thus plays a central role in plant secondary metabolism.</text>
</comment>
<keyword evidence="3 4" id="KW-0964">Secreted</keyword>
<keyword evidence="6" id="KW-1185">Reference proteome</keyword>
<dbReference type="RefSeq" id="XP_013583404.1">
    <property type="nucleotide sequence ID" value="XM_013727950.1"/>
</dbReference>
<sequence>MNKKLIDLPDHETLTHLRLYWHDSTRGQNPSTVRIQQPVSNSSLFGSISMMDDALTTDVMKNSTVVGQAQGIYAGAAQGEIGLLMVMNFAFKTGKYNGSTITILGRNVVMEKAREMSVVGGSGMFGFARGYVEARTKFLDLKSGVAIVEYNCYVLHY</sequence>
<name>A0A0D3ADW9_BRAOL</name>
<dbReference type="AlphaFoldDB" id="A0A0D3ADW9"/>
<evidence type="ECO:0000256" key="2">
    <source>
        <dbReference type="ARBA" id="ARBA00011738"/>
    </source>
</evidence>
<dbReference type="HOGENOM" id="CLU_087111_2_1_1"/>
<dbReference type="InterPro" id="IPR044859">
    <property type="entry name" value="Allene_oxi_cyc_Dirigent"/>
</dbReference>
<proteinExistence type="inferred from homology"/>
<reference evidence="5" key="2">
    <citation type="submission" date="2015-03" db="UniProtKB">
        <authorList>
            <consortium name="EnsemblPlants"/>
        </authorList>
    </citation>
    <scope>IDENTIFICATION</scope>
</reference>
<dbReference type="Gramene" id="Bo1g136070.1">
    <property type="protein sequence ID" value="Bo1g136070.1"/>
    <property type="gene ID" value="Bo1g136070"/>
</dbReference>
<dbReference type="OMA" id="VEYNCYI"/>
<dbReference type="Pfam" id="PF03018">
    <property type="entry name" value="Dirigent"/>
    <property type="match status" value="1"/>
</dbReference>
<accession>A0A0D3ADW9</accession>
<organism evidence="5 6">
    <name type="scientific">Brassica oleracea var. oleracea</name>
    <dbReference type="NCBI Taxonomy" id="109376"/>
    <lineage>
        <taxon>Eukaryota</taxon>
        <taxon>Viridiplantae</taxon>
        <taxon>Streptophyta</taxon>
        <taxon>Embryophyta</taxon>
        <taxon>Tracheophyta</taxon>
        <taxon>Spermatophyta</taxon>
        <taxon>Magnoliopsida</taxon>
        <taxon>eudicotyledons</taxon>
        <taxon>Gunneridae</taxon>
        <taxon>Pentapetalae</taxon>
        <taxon>rosids</taxon>
        <taxon>malvids</taxon>
        <taxon>Brassicales</taxon>
        <taxon>Brassicaceae</taxon>
        <taxon>Brassiceae</taxon>
        <taxon>Brassica</taxon>
    </lineage>
</organism>
<keyword evidence="4" id="KW-0052">Apoplast</keyword>
<dbReference type="Gene3D" id="2.40.480.10">
    <property type="entry name" value="Allene oxide cyclase-like"/>
    <property type="match status" value="1"/>
</dbReference>
<dbReference type="GO" id="GO:0048046">
    <property type="term" value="C:apoplast"/>
    <property type="evidence" value="ECO:0007669"/>
    <property type="project" value="UniProtKB-SubCell"/>
</dbReference>
<dbReference type="InterPro" id="IPR004265">
    <property type="entry name" value="Dirigent"/>
</dbReference>